<evidence type="ECO:0000256" key="1">
    <source>
        <dbReference type="SAM" id="MobiDB-lite"/>
    </source>
</evidence>
<dbReference type="InterPro" id="IPR016084">
    <property type="entry name" value="Haem_Oase-like_multi-hlx"/>
</dbReference>
<reference evidence="2 3" key="1">
    <citation type="submission" date="2020-08" db="EMBL/GenBank/DDBJ databases">
        <title>Sequencing the genomes of 1000 actinobacteria strains.</title>
        <authorList>
            <person name="Klenk H.-P."/>
        </authorList>
    </citation>
    <scope>NUCLEOTIDE SEQUENCE [LARGE SCALE GENOMIC DNA]</scope>
    <source>
        <strain evidence="2 3">DSM 45298</strain>
    </source>
</reference>
<evidence type="ECO:0000313" key="3">
    <source>
        <dbReference type="Proteomes" id="UP000551501"/>
    </source>
</evidence>
<dbReference type="SUPFAM" id="SSF48613">
    <property type="entry name" value="Heme oxygenase-like"/>
    <property type="match status" value="1"/>
</dbReference>
<dbReference type="EMBL" id="JACIFP010000001">
    <property type="protein sequence ID" value="MBB4136541.1"/>
    <property type="molecule type" value="Genomic_DNA"/>
</dbReference>
<name>A0A840EY98_9ACTN</name>
<sequence length="336" mass="36853">MASQTSNRIRASRRAMPDPRGPISERVIDAVRMSDDTAPTRIDLPERLDPWGEDVQLALTVCHELHYRGWADAGRDCEWDPALIGARTRLEESFLDAVRDEIDPRSGSATAADELDGLARTVPTGATAHLRRHGTEREFADYFAARSIYHLKEADPHAWAIPRLSGAAKAAFVAVEYDEYGAGRGGLVHQELFADLLASMHLDDGYLGYLSEAPAVALAPVTLMSTLGLRRSRRGAVVGHFAATEVSSPVASAWLLKGLERIGAPEQARLFYREHVEADAVHELVMRHEVVASLLANEPWLADDVVFGILALQAVESRLDTAFMQAWAANETVIAR</sequence>
<evidence type="ECO:0008006" key="4">
    <source>
        <dbReference type="Google" id="ProtNLM"/>
    </source>
</evidence>
<gene>
    <name evidence="2" type="ORF">BKA16_003093</name>
</gene>
<organism evidence="2 3">
    <name type="scientific">Gordonia humi</name>
    <dbReference type="NCBI Taxonomy" id="686429"/>
    <lineage>
        <taxon>Bacteria</taxon>
        <taxon>Bacillati</taxon>
        <taxon>Actinomycetota</taxon>
        <taxon>Actinomycetes</taxon>
        <taxon>Mycobacteriales</taxon>
        <taxon>Gordoniaceae</taxon>
        <taxon>Gordonia</taxon>
    </lineage>
</organism>
<protein>
    <recommendedName>
        <fullName evidence="4">Iron-containing redox enzyme family protein</fullName>
    </recommendedName>
</protein>
<dbReference type="SMART" id="SM01236">
    <property type="entry name" value="Haem_oxygenase_2"/>
    <property type="match status" value="1"/>
</dbReference>
<comment type="caution">
    <text evidence="2">The sequence shown here is derived from an EMBL/GenBank/DDBJ whole genome shotgun (WGS) entry which is preliminary data.</text>
</comment>
<dbReference type="RefSeq" id="WP_183371516.1">
    <property type="nucleotide sequence ID" value="NZ_BAABHL010000121.1"/>
</dbReference>
<evidence type="ECO:0000313" key="2">
    <source>
        <dbReference type="EMBL" id="MBB4136541.1"/>
    </source>
</evidence>
<dbReference type="Pfam" id="PF14518">
    <property type="entry name" value="Haem_oxygenas_2"/>
    <property type="match status" value="1"/>
</dbReference>
<proteinExistence type="predicted"/>
<dbReference type="Gene3D" id="1.20.910.10">
    <property type="entry name" value="Heme oxygenase-like"/>
    <property type="match status" value="1"/>
</dbReference>
<dbReference type="Proteomes" id="UP000551501">
    <property type="component" value="Unassembled WGS sequence"/>
</dbReference>
<keyword evidence="3" id="KW-1185">Reference proteome</keyword>
<accession>A0A840EY98</accession>
<dbReference type="AlphaFoldDB" id="A0A840EY98"/>
<feature type="region of interest" description="Disordered" evidence="1">
    <location>
        <begin position="1"/>
        <end position="22"/>
    </location>
</feature>